<dbReference type="Pfam" id="PF17917">
    <property type="entry name" value="RT_RNaseH"/>
    <property type="match status" value="1"/>
</dbReference>
<evidence type="ECO:0000256" key="7">
    <source>
        <dbReference type="ARBA" id="ARBA00022918"/>
    </source>
</evidence>
<dbReference type="PANTHER" id="PTHR34072:SF57">
    <property type="entry name" value="RNA-DIRECTED DNA POLYMERASE"/>
    <property type="match status" value="1"/>
</dbReference>
<dbReference type="AlphaFoldDB" id="A0A438GG01"/>
<evidence type="ECO:0000313" key="11">
    <source>
        <dbReference type="Proteomes" id="UP000288805"/>
    </source>
</evidence>
<evidence type="ECO:0000256" key="8">
    <source>
        <dbReference type="SAM" id="Phobius"/>
    </source>
</evidence>
<evidence type="ECO:0000256" key="4">
    <source>
        <dbReference type="ARBA" id="ARBA00022722"/>
    </source>
</evidence>
<protein>
    <recommendedName>
        <fullName evidence="1">RNA-directed DNA polymerase</fullName>
        <ecNumber evidence="1">2.7.7.49</ecNumber>
    </recommendedName>
</protein>
<keyword evidence="4" id="KW-0540">Nuclease</keyword>
<evidence type="ECO:0000313" key="10">
    <source>
        <dbReference type="EMBL" id="RVW71127.1"/>
    </source>
</evidence>
<dbReference type="CDD" id="cd01647">
    <property type="entry name" value="RT_LTR"/>
    <property type="match status" value="1"/>
</dbReference>
<sequence length="559" mass="64978">MIEDVLVQVDKFYYPVDFVVLDTNPVGKGTNYVPIILGRPFLDTSNAIINCRNEVMQLTFGNMKLELNIFHLCKKHIHLEEEEGPKEVCMIDTLVEEHCDKRMQEDLIESLGNLDEGLPKPSDLLATLSPWRRREEILPLFNEEKTQRAVKEEPPKLILKPLCIELKYAYLEEDKQCPVVISSALTIHQEDCLLEVLRRYKKAIEWQISDLKGINPLVCTHHIYMEDETKPVCQPQRRLNPHMQEVVRVEVLKLLQASIIYPISDSPWVSPTQVVPKKSRITVVQNDKREDVSTRLTTGWRVCIDYRRLNAVTMKDHFPLPFIDQVLKRVSGHPFYCFLDGYSGDMVERIMKVFMDVITIYGSAFDECLVNLEAVLNRCIEKNLVFNWEKCHFMVQQGIVLGHIISKQGIEVDKAKVELIVKFPSLTNVKGVRQFLGHAGFYRRFIKDFSKLARPFVHYCDFAIGLVLGRREDGKPYVIYYASKTLNEAQKNYTTTEKELLVVVFALDKFRAYLMGSFIVVFADHYALKYLLTKQDAKARRIRWILLLQEFNLQIKDKK</sequence>
<evidence type="ECO:0000256" key="2">
    <source>
        <dbReference type="ARBA" id="ARBA00022679"/>
    </source>
</evidence>
<evidence type="ECO:0000256" key="6">
    <source>
        <dbReference type="ARBA" id="ARBA00022801"/>
    </source>
</evidence>
<comment type="caution">
    <text evidence="10">The sequence shown here is derived from an EMBL/GenBank/DDBJ whole genome shotgun (WGS) entry which is preliminary data.</text>
</comment>
<dbReference type="Gene3D" id="3.30.70.270">
    <property type="match status" value="2"/>
</dbReference>
<dbReference type="InterPro" id="IPR043502">
    <property type="entry name" value="DNA/RNA_pol_sf"/>
</dbReference>
<keyword evidence="5" id="KW-0255">Endonuclease</keyword>
<evidence type="ECO:0000259" key="9">
    <source>
        <dbReference type="Pfam" id="PF17917"/>
    </source>
</evidence>
<keyword evidence="2" id="KW-0808">Transferase</keyword>
<keyword evidence="8" id="KW-0472">Membrane</keyword>
<dbReference type="Gene3D" id="2.40.70.10">
    <property type="entry name" value="Acid Proteases"/>
    <property type="match status" value="1"/>
</dbReference>
<dbReference type="GO" id="GO:0003964">
    <property type="term" value="F:RNA-directed DNA polymerase activity"/>
    <property type="evidence" value="ECO:0007669"/>
    <property type="project" value="UniProtKB-KW"/>
</dbReference>
<dbReference type="Gene3D" id="3.10.10.10">
    <property type="entry name" value="HIV Type 1 Reverse Transcriptase, subunit A, domain 1"/>
    <property type="match status" value="1"/>
</dbReference>
<reference evidence="10 11" key="1">
    <citation type="journal article" date="2018" name="PLoS Genet.">
        <title>Population sequencing reveals clonal diversity and ancestral inbreeding in the grapevine cultivar Chardonnay.</title>
        <authorList>
            <person name="Roach M.J."/>
            <person name="Johnson D.L."/>
            <person name="Bohlmann J."/>
            <person name="van Vuuren H.J."/>
            <person name="Jones S.J."/>
            <person name="Pretorius I.S."/>
            <person name="Schmidt S.A."/>
            <person name="Borneman A.R."/>
        </authorList>
    </citation>
    <scope>NUCLEOTIDE SEQUENCE [LARGE SCALE GENOMIC DNA]</scope>
    <source>
        <strain evidence="11">cv. Chardonnay</strain>
        <tissue evidence="10">Leaf</tissue>
    </source>
</reference>
<dbReference type="GO" id="GO:0004519">
    <property type="term" value="F:endonuclease activity"/>
    <property type="evidence" value="ECO:0007669"/>
    <property type="project" value="UniProtKB-KW"/>
</dbReference>
<dbReference type="EMBL" id="QGNW01000445">
    <property type="protein sequence ID" value="RVW71127.1"/>
    <property type="molecule type" value="Genomic_DNA"/>
</dbReference>
<evidence type="ECO:0000256" key="3">
    <source>
        <dbReference type="ARBA" id="ARBA00022695"/>
    </source>
</evidence>
<dbReference type="GO" id="GO:0016787">
    <property type="term" value="F:hydrolase activity"/>
    <property type="evidence" value="ECO:0007669"/>
    <property type="project" value="UniProtKB-KW"/>
</dbReference>
<dbReference type="InterPro" id="IPR041373">
    <property type="entry name" value="RT_RNaseH"/>
</dbReference>
<feature type="domain" description="Reverse transcriptase RNase H-like" evidence="9">
    <location>
        <begin position="456"/>
        <end position="551"/>
    </location>
</feature>
<evidence type="ECO:0000256" key="1">
    <source>
        <dbReference type="ARBA" id="ARBA00012493"/>
    </source>
</evidence>
<dbReference type="InterPro" id="IPR021109">
    <property type="entry name" value="Peptidase_aspartic_dom_sf"/>
</dbReference>
<proteinExistence type="predicted"/>
<gene>
    <name evidence="10" type="primary">pol_1416</name>
    <name evidence="10" type="ORF">CK203_059846</name>
</gene>
<dbReference type="EC" id="2.7.7.49" evidence="1"/>
<dbReference type="Proteomes" id="UP000288805">
    <property type="component" value="Unassembled WGS sequence"/>
</dbReference>
<feature type="transmembrane region" description="Helical" evidence="8">
    <location>
        <begin position="512"/>
        <end position="532"/>
    </location>
</feature>
<dbReference type="InterPro" id="IPR043128">
    <property type="entry name" value="Rev_trsase/Diguanyl_cyclase"/>
</dbReference>
<keyword evidence="7" id="KW-0695">RNA-directed DNA polymerase</keyword>
<name>A0A438GG01_VITVI</name>
<keyword evidence="6" id="KW-0378">Hydrolase</keyword>
<keyword evidence="3" id="KW-0548">Nucleotidyltransferase</keyword>
<keyword evidence="8" id="KW-1133">Transmembrane helix</keyword>
<evidence type="ECO:0000256" key="5">
    <source>
        <dbReference type="ARBA" id="ARBA00022759"/>
    </source>
</evidence>
<accession>A0A438GG01</accession>
<keyword evidence="8" id="KW-0812">Transmembrane</keyword>
<dbReference type="CDD" id="cd09274">
    <property type="entry name" value="RNase_HI_RT_Ty3"/>
    <property type="match status" value="1"/>
</dbReference>
<dbReference type="PANTHER" id="PTHR34072">
    <property type="entry name" value="ENZYMATIC POLYPROTEIN-RELATED"/>
    <property type="match status" value="1"/>
</dbReference>
<organism evidence="10 11">
    <name type="scientific">Vitis vinifera</name>
    <name type="common">Grape</name>
    <dbReference type="NCBI Taxonomy" id="29760"/>
    <lineage>
        <taxon>Eukaryota</taxon>
        <taxon>Viridiplantae</taxon>
        <taxon>Streptophyta</taxon>
        <taxon>Embryophyta</taxon>
        <taxon>Tracheophyta</taxon>
        <taxon>Spermatophyta</taxon>
        <taxon>Magnoliopsida</taxon>
        <taxon>eudicotyledons</taxon>
        <taxon>Gunneridae</taxon>
        <taxon>Pentapetalae</taxon>
        <taxon>rosids</taxon>
        <taxon>Vitales</taxon>
        <taxon>Vitaceae</taxon>
        <taxon>Viteae</taxon>
        <taxon>Vitis</taxon>
    </lineage>
</organism>
<dbReference type="SUPFAM" id="SSF56672">
    <property type="entry name" value="DNA/RNA polymerases"/>
    <property type="match status" value="1"/>
</dbReference>